<evidence type="ECO:0000313" key="1">
    <source>
        <dbReference type="EMBL" id="CAB4170262.1"/>
    </source>
</evidence>
<gene>
    <name evidence="2" type="ORF">UFOVP1066_44</name>
    <name evidence="3" type="ORF">UFOVP1315_71</name>
    <name evidence="4" type="ORF">UFOVP1421_32</name>
    <name evidence="5" type="ORF">UFOVP1525_42</name>
    <name evidence="1" type="ORF">UFOVP909_5</name>
</gene>
<evidence type="ECO:0000313" key="3">
    <source>
        <dbReference type="EMBL" id="CAB4198357.1"/>
    </source>
</evidence>
<sequence length="88" mass="10154">MKLLLVLPIVVLLSGCLITTPVKRNFPEVPKQLMEACPDLKTTESTEKLSEVLKVVVDNYGQYHECKIKVDTWVEWYNTQKNIFESVK</sequence>
<dbReference type="EMBL" id="LR797272">
    <property type="protein sequence ID" value="CAB4198357.1"/>
    <property type="molecule type" value="Genomic_DNA"/>
</dbReference>
<dbReference type="EMBL" id="LR798454">
    <property type="protein sequence ID" value="CAB5238411.1"/>
    <property type="molecule type" value="Genomic_DNA"/>
</dbReference>
<organism evidence="4">
    <name type="scientific">uncultured Caudovirales phage</name>
    <dbReference type="NCBI Taxonomy" id="2100421"/>
    <lineage>
        <taxon>Viruses</taxon>
        <taxon>Duplodnaviria</taxon>
        <taxon>Heunggongvirae</taxon>
        <taxon>Uroviricota</taxon>
        <taxon>Caudoviricetes</taxon>
        <taxon>Peduoviridae</taxon>
        <taxon>Maltschvirus</taxon>
        <taxon>Maltschvirus maltsch</taxon>
    </lineage>
</organism>
<dbReference type="EMBL" id="LR797019">
    <property type="protein sequence ID" value="CAB4181594.1"/>
    <property type="molecule type" value="Genomic_DNA"/>
</dbReference>
<reference evidence="4" key="1">
    <citation type="submission" date="2020-05" db="EMBL/GenBank/DDBJ databases">
        <authorList>
            <person name="Chiriac C."/>
            <person name="Salcher M."/>
            <person name="Ghai R."/>
            <person name="Kavagutti S V."/>
        </authorList>
    </citation>
    <scope>NUCLEOTIDE SEQUENCE</scope>
</reference>
<evidence type="ECO:0000313" key="2">
    <source>
        <dbReference type="EMBL" id="CAB4181594.1"/>
    </source>
</evidence>
<dbReference type="EMBL" id="LR797375">
    <property type="protein sequence ID" value="CAB4211381.1"/>
    <property type="molecule type" value="Genomic_DNA"/>
</dbReference>
<evidence type="ECO:0000313" key="4">
    <source>
        <dbReference type="EMBL" id="CAB4211381.1"/>
    </source>
</evidence>
<proteinExistence type="predicted"/>
<evidence type="ECO:0000313" key="5">
    <source>
        <dbReference type="EMBL" id="CAB5238411.1"/>
    </source>
</evidence>
<accession>A0A6J5SCK6</accession>
<protein>
    <submittedName>
        <fullName evidence="4">Uncharacterized protein</fullName>
    </submittedName>
</protein>
<dbReference type="Pfam" id="PF23793">
    <property type="entry name" value="LysC"/>
    <property type="match status" value="1"/>
</dbReference>
<dbReference type="EMBL" id="LR796861">
    <property type="protein sequence ID" value="CAB4170262.1"/>
    <property type="molecule type" value="Genomic_DNA"/>
</dbReference>
<name>A0A6J5SCK6_9CAUD</name>
<dbReference type="PROSITE" id="PS51257">
    <property type="entry name" value="PROKAR_LIPOPROTEIN"/>
    <property type="match status" value="1"/>
</dbReference>
<dbReference type="InterPro" id="IPR058979">
    <property type="entry name" value="LysC-like"/>
</dbReference>